<accession>A0A316HA86</accession>
<dbReference type="InterPro" id="IPR025164">
    <property type="entry name" value="Toastrack_DUF4097"/>
</dbReference>
<dbReference type="PANTHER" id="PTHR34094">
    <property type="match status" value="1"/>
</dbReference>
<proteinExistence type="predicted"/>
<protein>
    <recommendedName>
        <fullName evidence="2">DUF4097 domain-containing protein</fullName>
    </recommendedName>
</protein>
<dbReference type="AlphaFoldDB" id="A0A316HA86"/>
<evidence type="ECO:0000313" key="4">
    <source>
        <dbReference type="Proteomes" id="UP000245678"/>
    </source>
</evidence>
<evidence type="ECO:0000313" key="3">
    <source>
        <dbReference type="EMBL" id="PWK77368.1"/>
    </source>
</evidence>
<dbReference type="Pfam" id="PF13349">
    <property type="entry name" value="DUF4097"/>
    <property type="match status" value="1"/>
</dbReference>
<sequence>MQRIGKTTRLVFINPIAFTMKKYLLVLFVACAGNAAFAQNNWKSPYLTKSLSGQAVKEVFVNTSGGSITVSGAPGEEPRVEVFIQGNNGNGDLPKEEIQKRLDENYDFKVDVNSGELHASAKNKKNNMDWKKSLSISFRVYVPGNVTTTLNTSGGSIHLDNLTGAQQFETSGGSLHLDKIAGTIKGRTSGGSIHVNNSNNDIDLQTSGGSIEANNCTGRIRLETSGGSLHLNGLKGDIKATTSGGSISGNKIDGNFVTGTSGGSINLTDLSCSLDASTSAGSVRAQFLSVGKSVKIDVSAGRVDLQLPSKQGLNLDVRADRVVANLGEGFAGNKDKERVEGKLNGGGALIEVRGDTRVNLTVN</sequence>
<name>A0A316HA86_9SPHI</name>
<evidence type="ECO:0000256" key="1">
    <source>
        <dbReference type="SAM" id="SignalP"/>
    </source>
</evidence>
<feature type="domain" description="DUF4097" evidence="2">
    <location>
        <begin position="193"/>
        <end position="318"/>
    </location>
</feature>
<reference evidence="3 4" key="1">
    <citation type="submission" date="2018-05" db="EMBL/GenBank/DDBJ databases">
        <title>Genomic Encyclopedia of Archaeal and Bacterial Type Strains, Phase II (KMG-II): from individual species to whole genera.</title>
        <authorList>
            <person name="Goeker M."/>
        </authorList>
    </citation>
    <scope>NUCLEOTIDE SEQUENCE [LARGE SCALE GENOMIC DNA]</scope>
    <source>
        <strain evidence="3 4">DSM 19975</strain>
    </source>
</reference>
<keyword evidence="1" id="KW-0732">Signal</keyword>
<gene>
    <name evidence="3" type="ORF">LX99_03181</name>
</gene>
<feature type="chain" id="PRO_5016458476" description="DUF4097 domain-containing protein" evidence="1">
    <location>
        <begin position="39"/>
        <end position="363"/>
    </location>
</feature>
<organism evidence="3 4">
    <name type="scientific">Mucilaginibacter oryzae</name>
    <dbReference type="NCBI Taxonomy" id="468058"/>
    <lineage>
        <taxon>Bacteria</taxon>
        <taxon>Pseudomonadati</taxon>
        <taxon>Bacteroidota</taxon>
        <taxon>Sphingobacteriia</taxon>
        <taxon>Sphingobacteriales</taxon>
        <taxon>Sphingobacteriaceae</taxon>
        <taxon>Mucilaginibacter</taxon>
    </lineage>
</organism>
<dbReference type="Proteomes" id="UP000245678">
    <property type="component" value="Unassembled WGS sequence"/>
</dbReference>
<dbReference type="EMBL" id="QGHA01000005">
    <property type="protein sequence ID" value="PWK77368.1"/>
    <property type="molecule type" value="Genomic_DNA"/>
</dbReference>
<feature type="signal peptide" evidence="1">
    <location>
        <begin position="1"/>
        <end position="38"/>
    </location>
</feature>
<keyword evidence="4" id="KW-1185">Reference proteome</keyword>
<evidence type="ECO:0000259" key="2">
    <source>
        <dbReference type="Pfam" id="PF13349"/>
    </source>
</evidence>
<comment type="caution">
    <text evidence="3">The sequence shown here is derived from an EMBL/GenBank/DDBJ whole genome shotgun (WGS) entry which is preliminary data.</text>
</comment>
<dbReference type="PANTHER" id="PTHR34094:SF1">
    <property type="entry name" value="PROTEIN FAM185A"/>
    <property type="match status" value="1"/>
</dbReference>